<evidence type="ECO:0000313" key="2">
    <source>
        <dbReference type="EMBL" id="MBM3318115.1"/>
    </source>
</evidence>
<protein>
    <submittedName>
        <fullName evidence="2">Glycosyltransferase family 4 protein</fullName>
    </submittedName>
</protein>
<dbReference type="InterPro" id="IPR028098">
    <property type="entry name" value="Glyco_trans_4-like_N"/>
</dbReference>
<sequence length="374" mass="40684">MPGQRERVLLVGPLRGATGGVAMFTETLLASRLGGRFEFVHLDTTRTAAGSGRAATLAPINFLYFVRQWLELARLLARHRPRILHQPVTSGISFWKEAAFMACGRLAGARVVAHLHGARFQDFHGGGGSVRRWLVRRALRCARVVIVLSDGWRRYLLERVDGRLRAEIVANPVARDFVAWASGVERDPGRAPATVLFVGRLARIKGLVTALQAVPLVQRRAPGTRFVFAGGPASAAENAEVERARASLPADGTVLFPGLIGGPDKRSWFQGADVLILPSTHENLPIVILEGLAAGLPLVVTPVGALPEFLVEGEHALFVPPGDAGALAGRVADLIADPSLRRRMGEANRALFRERFDPDRILERIEQIYREALS</sequence>
<dbReference type="PANTHER" id="PTHR12526:SF636">
    <property type="entry name" value="BLL3647 PROTEIN"/>
    <property type="match status" value="1"/>
</dbReference>
<accession>A0A937XA98</accession>
<dbReference type="Gene3D" id="3.40.50.2000">
    <property type="entry name" value="Glycogen Phosphorylase B"/>
    <property type="match status" value="2"/>
</dbReference>
<reference evidence="2" key="1">
    <citation type="submission" date="2019-03" db="EMBL/GenBank/DDBJ databases">
        <title>Lake Tanganyika Metagenome-Assembled Genomes (MAGs).</title>
        <authorList>
            <person name="Tran P."/>
        </authorList>
    </citation>
    <scope>NUCLEOTIDE SEQUENCE</scope>
    <source>
        <strain evidence="2">M_DeepCast_400m_m2_100</strain>
    </source>
</reference>
<dbReference type="AlphaFoldDB" id="A0A937XA98"/>
<dbReference type="Pfam" id="PF13692">
    <property type="entry name" value="Glyco_trans_1_4"/>
    <property type="match status" value="1"/>
</dbReference>
<dbReference type="Proteomes" id="UP000748308">
    <property type="component" value="Unassembled WGS sequence"/>
</dbReference>
<dbReference type="GO" id="GO:0016757">
    <property type="term" value="F:glycosyltransferase activity"/>
    <property type="evidence" value="ECO:0007669"/>
    <property type="project" value="TreeGrafter"/>
</dbReference>
<comment type="caution">
    <text evidence="2">The sequence shown here is derived from an EMBL/GenBank/DDBJ whole genome shotgun (WGS) entry which is preliminary data.</text>
</comment>
<feature type="domain" description="Glycosyltransferase subfamily 4-like N-terminal" evidence="1">
    <location>
        <begin position="54"/>
        <end position="173"/>
    </location>
</feature>
<name>A0A937XA98_UNCEI</name>
<evidence type="ECO:0000313" key="3">
    <source>
        <dbReference type="Proteomes" id="UP000748308"/>
    </source>
</evidence>
<gene>
    <name evidence="2" type="ORF">FJY75_09735</name>
</gene>
<evidence type="ECO:0000259" key="1">
    <source>
        <dbReference type="Pfam" id="PF13439"/>
    </source>
</evidence>
<proteinExistence type="predicted"/>
<dbReference type="Pfam" id="PF13439">
    <property type="entry name" value="Glyco_transf_4"/>
    <property type="match status" value="1"/>
</dbReference>
<dbReference type="PANTHER" id="PTHR12526">
    <property type="entry name" value="GLYCOSYLTRANSFERASE"/>
    <property type="match status" value="1"/>
</dbReference>
<dbReference type="CDD" id="cd03801">
    <property type="entry name" value="GT4_PimA-like"/>
    <property type="match status" value="1"/>
</dbReference>
<dbReference type="SUPFAM" id="SSF53756">
    <property type="entry name" value="UDP-Glycosyltransferase/glycogen phosphorylase"/>
    <property type="match status" value="1"/>
</dbReference>
<dbReference type="EMBL" id="VGIY01000266">
    <property type="protein sequence ID" value="MBM3318115.1"/>
    <property type="molecule type" value="Genomic_DNA"/>
</dbReference>
<organism evidence="2 3">
    <name type="scientific">Eiseniibacteriota bacterium</name>
    <dbReference type="NCBI Taxonomy" id="2212470"/>
    <lineage>
        <taxon>Bacteria</taxon>
        <taxon>Candidatus Eiseniibacteriota</taxon>
    </lineage>
</organism>